<sequence length="85" mass="9966">MIKKSQASQTFSTELKEMQELKRRFDGENMSAFWDILKRFDGDDKEISGITDFFDRAEGDARTEEKIPRFHTILHFQGQIGTTDF</sequence>
<evidence type="ECO:0000313" key="1">
    <source>
        <dbReference type="EMBL" id="KAF2619865.1"/>
    </source>
</evidence>
<gene>
    <name evidence="1" type="ORF">F2Q68_00038947</name>
</gene>
<dbReference type="EMBL" id="QGKW02000007">
    <property type="protein sequence ID" value="KAF2619865.1"/>
    <property type="molecule type" value="Genomic_DNA"/>
</dbReference>
<organism evidence="1 2">
    <name type="scientific">Brassica cretica</name>
    <name type="common">Mustard</name>
    <dbReference type="NCBI Taxonomy" id="69181"/>
    <lineage>
        <taxon>Eukaryota</taxon>
        <taxon>Viridiplantae</taxon>
        <taxon>Streptophyta</taxon>
        <taxon>Embryophyta</taxon>
        <taxon>Tracheophyta</taxon>
        <taxon>Spermatophyta</taxon>
        <taxon>Magnoliopsida</taxon>
        <taxon>eudicotyledons</taxon>
        <taxon>Gunneridae</taxon>
        <taxon>Pentapetalae</taxon>
        <taxon>rosids</taxon>
        <taxon>malvids</taxon>
        <taxon>Brassicales</taxon>
        <taxon>Brassicaceae</taxon>
        <taxon>Brassiceae</taxon>
        <taxon>Brassica</taxon>
    </lineage>
</organism>
<accession>A0A8S9MIV9</accession>
<proteinExistence type="predicted"/>
<protein>
    <submittedName>
        <fullName evidence="1">Uncharacterized protein</fullName>
    </submittedName>
</protein>
<comment type="caution">
    <text evidence="1">The sequence shown here is derived from an EMBL/GenBank/DDBJ whole genome shotgun (WGS) entry which is preliminary data.</text>
</comment>
<name>A0A8S9MIV9_BRACR</name>
<dbReference type="AlphaFoldDB" id="A0A8S9MIV9"/>
<reference evidence="1" key="1">
    <citation type="submission" date="2019-12" db="EMBL/GenBank/DDBJ databases">
        <title>Genome sequencing and annotation of Brassica cretica.</title>
        <authorList>
            <person name="Studholme D.J."/>
            <person name="Sarris P.F."/>
        </authorList>
    </citation>
    <scope>NUCLEOTIDE SEQUENCE</scope>
    <source>
        <strain evidence="1">PFS-001/15</strain>
        <tissue evidence="1">Leaf</tissue>
    </source>
</reference>
<dbReference type="Proteomes" id="UP000712281">
    <property type="component" value="Unassembled WGS sequence"/>
</dbReference>
<evidence type="ECO:0000313" key="2">
    <source>
        <dbReference type="Proteomes" id="UP000712281"/>
    </source>
</evidence>